<evidence type="ECO:0000313" key="4">
    <source>
        <dbReference type="Proteomes" id="UP001175228"/>
    </source>
</evidence>
<evidence type="ECO:0000259" key="2">
    <source>
        <dbReference type="Pfam" id="PF18142"/>
    </source>
</evidence>
<dbReference type="AlphaFoldDB" id="A0AA39UTD1"/>
<feature type="compositionally biased region" description="Polar residues" evidence="1">
    <location>
        <begin position="1"/>
        <end position="25"/>
    </location>
</feature>
<feature type="domain" description="SMODS and SLOG-associating 2TM effector" evidence="2">
    <location>
        <begin position="136"/>
        <end position="246"/>
    </location>
</feature>
<evidence type="ECO:0000256" key="1">
    <source>
        <dbReference type="SAM" id="MobiDB-lite"/>
    </source>
</evidence>
<gene>
    <name evidence="3" type="ORF">EDD18DRAFT_1100816</name>
</gene>
<dbReference type="InterPro" id="IPR041622">
    <property type="entry name" value="SLATT_fungi"/>
</dbReference>
<organism evidence="3 4">
    <name type="scientific">Armillaria luteobubalina</name>
    <dbReference type="NCBI Taxonomy" id="153913"/>
    <lineage>
        <taxon>Eukaryota</taxon>
        <taxon>Fungi</taxon>
        <taxon>Dikarya</taxon>
        <taxon>Basidiomycota</taxon>
        <taxon>Agaricomycotina</taxon>
        <taxon>Agaricomycetes</taxon>
        <taxon>Agaricomycetidae</taxon>
        <taxon>Agaricales</taxon>
        <taxon>Marasmiineae</taxon>
        <taxon>Physalacriaceae</taxon>
        <taxon>Armillaria</taxon>
    </lineage>
</organism>
<evidence type="ECO:0000313" key="3">
    <source>
        <dbReference type="EMBL" id="KAK0502363.1"/>
    </source>
</evidence>
<proteinExistence type="predicted"/>
<dbReference type="NCBIfam" id="NF033635">
    <property type="entry name" value="SLATT_fungal"/>
    <property type="match status" value="1"/>
</dbReference>
<dbReference type="EMBL" id="JAUEPU010000005">
    <property type="protein sequence ID" value="KAK0502363.1"/>
    <property type="molecule type" value="Genomic_DNA"/>
</dbReference>
<feature type="region of interest" description="Disordered" evidence="1">
    <location>
        <begin position="1"/>
        <end position="108"/>
    </location>
</feature>
<reference evidence="3" key="1">
    <citation type="submission" date="2023-06" db="EMBL/GenBank/DDBJ databases">
        <authorList>
            <consortium name="Lawrence Berkeley National Laboratory"/>
            <person name="Ahrendt S."/>
            <person name="Sahu N."/>
            <person name="Indic B."/>
            <person name="Wong-Bajracharya J."/>
            <person name="Merenyi Z."/>
            <person name="Ke H.-M."/>
            <person name="Monk M."/>
            <person name="Kocsube S."/>
            <person name="Drula E."/>
            <person name="Lipzen A."/>
            <person name="Balint B."/>
            <person name="Henrissat B."/>
            <person name="Andreopoulos B."/>
            <person name="Martin F.M."/>
            <person name="Harder C.B."/>
            <person name="Rigling D."/>
            <person name="Ford K.L."/>
            <person name="Foster G.D."/>
            <person name="Pangilinan J."/>
            <person name="Papanicolaou A."/>
            <person name="Barry K."/>
            <person name="LaButti K."/>
            <person name="Viragh M."/>
            <person name="Koriabine M."/>
            <person name="Yan M."/>
            <person name="Riley R."/>
            <person name="Champramary S."/>
            <person name="Plett K.L."/>
            <person name="Tsai I.J."/>
            <person name="Slot J."/>
            <person name="Sipos G."/>
            <person name="Plett J."/>
            <person name="Nagy L.G."/>
            <person name="Grigoriev I.V."/>
        </authorList>
    </citation>
    <scope>NUCLEOTIDE SEQUENCE</scope>
    <source>
        <strain evidence="3">HWK02</strain>
    </source>
</reference>
<dbReference type="Pfam" id="PF18142">
    <property type="entry name" value="SLATT_fungal"/>
    <property type="match status" value="1"/>
</dbReference>
<name>A0AA39UTD1_9AGAR</name>
<feature type="compositionally biased region" description="Polar residues" evidence="1">
    <location>
        <begin position="47"/>
        <end position="59"/>
    </location>
</feature>
<keyword evidence="4" id="KW-1185">Reference proteome</keyword>
<accession>A0AA39UTD1</accession>
<dbReference type="Proteomes" id="UP001175228">
    <property type="component" value="Unassembled WGS sequence"/>
</dbReference>
<comment type="caution">
    <text evidence="3">The sequence shown here is derived from an EMBL/GenBank/DDBJ whole genome shotgun (WGS) entry which is preliminary data.</text>
</comment>
<protein>
    <recommendedName>
        <fullName evidence="2">SMODS and SLOG-associating 2TM effector domain-containing protein</fullName>
    </recommendedName>
</protein>
<sequence length="257" mass="28002">MDHSQTLNPQDRPGTSSQSQAQGRTSPVGLGPTIAAPVPIIGPERNSAYTSIRHSSPLSDQGDAPRSDTSYAPLRSAQSLSNNPLPPVPGQDLHSPGRKPSRRSDIDWIIPVDARSEKASRPKTVGERLQPTLSTAEAARAKYISKAKMTGWALNIAIGGWFNFQTNVTRHAKVVSSGGISTMVASYLARARGSNEPQLSITRVKDLEQFIRKCQAFQMDHGHDTGHDFDPQLETFRRQYEELLGNANGERKLSAPV</sequence>